<organism evidence="4 5">
    <name type="scientific">Teladorsagia circumcincta</name>
    <name type="common">Brown stomach worm</name>
    <name type="synonym">Ostertagia circumcincta</name>
    <dbReference type="NCBI Taxonomy" id="45464"/>
    <lineage>
        <taxon>Eukaryota</taxon>
        <taxon>Metazoa</taxon>
        <taxon>Ecdysozoa</taxon>
        <taxon>Nematoda</taxon>
        <taxon>Chromadorea</taxon>
        <taxon>Rhabditida</taxon>
        <taxon>Rhabditina</taxon>
        <taxon>Rhabditomorpha</taxon>
        <taxon>Strongyloidea</taxon>
        <taxon>Trichostrongylidae</taxon>
        <taxon>Teladorsagia</taxon>
    </lineage>
</organism>
<dbReference type="AlphaFoldDB" id="A0A2G9TWG9"/>
<evidence type="ECO:0000313" key="4">
    <source>
        <dbReference type="EMBL" id="PIO62314.1"/>
    </source>
</evidence>
<keyword evidence="3" id="KW-0732">Signal</keyword>
<evidence type="ECO:0000256" key="2">
    <source>
        <dbReference type="SAM" id="MobiDB-lite"/>
    </source>
</evidence>
<keyword evidence="5" id="KW-1185">Reference proteome</keyword>
<reference evidence="4 5" key="1">
    <citation type="submission" date="2015-09" db="EMBL/GenBank/DDBJ databases">
        <title>Draft genome of the parasitic nematode Teladorsagia circumcincta isolate WARC Sus (inbred).</title>
        <authorList>
            <person name="Mitreva M."/>
        </authorList>
    </citation>
    <scope>NUCLEOTIDE SEQUENCE [LARGE SCALE GENOMIC DNA]</scope>
    <source>
        <strain evidence="4 5">S</strain>
    </source>
</reference>
<feature type="region of interest" description="Disordered" evidence="2">
    <location>
        <begin position="19"/>
        <end position="42"/>
    </location>
</feature>
<feature type="compositionally biased region" description="Basic and acidic residues" evidence="2">
    <location>
        <begin position="28"/>
        <end position="41"/>
    </location>
</feature>
<dbReference type="Proteomes" id="UP000230423">
    <property type="component" value="Unassembled WGS sequence"/>
</dbReference>
<name>A0A2G9TWG9_TELCI</name>
<feature type="chain" id="PRO_5013574098" description="Kunitz/Bovine pancreatic trypsin inhibitor domain protein" evidence="3">
    <location>
        <begin position="18"/>
        <end position="100"/>
    </location>
</feature>
<feature type="signal peptide" evidence="3">
    <location>
        <begin position="1"/>
        <end position="17"/>
    </location>
</feature>
<dbReference type="SUPFAM" id="SSF57567">
    <property type="entry name" value="Serine protease inhibitors"/>
    <property type="match status" value="1"/>
</dbReference>
<evidence type="ECO:0008006" key="6">
    <source>
        <dbReference type="Google" id="ProtNLM"/>
    </source>
</evidence>
<evidence type="ECO:0000256" key="3">
    <source>
        <dbReference type="SAM" id="SignalP"/>
    </source>
</evidence>
<sequence length="100" mass="11351">MNYALFVFFAILAAMEAAPRQPTTPSPLKHEPRITKQDDCNGPHQKWYPKLKGFIYCNSQETNWFIPKPPPGCGCEKGYLMDNKNKCVQAGENCQMNKPS</sequence>
<dbReference type="EMBL" id="KZ352263">
    <property type="protein sequence ID" value="PIO62314.1"/>
    <property type="molecule type" value="Genomic_DNA"/>
</dbReference>
<keyword evidence="1" id="KW-0722">Serine protease inhibitor</keyword>
<evidence type="ECO:0000313" key="5">
    <source>
        <dbReference type="Proteomes" id="UP000230423"/>
    </source>
</evidence>
<gene>
    <name evidence="4" type="ORF">TELCIR_16134</name>
</gene>
<keyword evidence="1" id="KW-0646">Protease inhibitor</keyword>
<dbReference type="GO" id="GO:0004867">
    <property type="term" value="F:serine-type endopeptidase inhibitor activity"/>
    <property type="evidence" value="ECO:0007669"/>
    <property type="project" value="UniProtKB-KW"/>
</dbReference>
<protein>
    <recommendedName>
        <fullName evidence="6">Kunitz/Bovine pancreatic trypsin inhibitor domain protein</fullName>
    </recommendedName>
</protein>
<proteinExistence type="predicted"/>
<dbReference type="InterPro" id="IPR036084">
    <property type="entry name" value="Ser_inhib-like_sf"/>
</dbReference>
<evidence type="ECO:0000256" key="1">
    <source>
        <dbReference type="ARBA" id="ARBA00022900"/>
    </source>
</evidence>
<accession>A0A2G9TWG9</accession>